<feature type="transmembrane region" description="Helical" evidence="6">
    <location>
        <begin position="71"/>
        <end position="90"/>
    </location>
</feature>
<organism evidence="8 9">
    <name type="scientific">Nakaseomyces bracarensis</name>
    <dbReference type="NCBI Taxonomy" id="273131"/>
    <lineage>
        <taxon>Eukaryota</taxon>
        <taxon>Fungi</taxon>
        <taxon>Dikarya</taxon>
        <taxon>Ascomycota</taxon>
        <taxon>Saccharomycotina</taxon>
        <taxon>Saccharomycetes</taxon>
        <taxon>Saccharomycetales</taxon>
        <taxon>Saccharomycetaceae</taxon>
        <taxon>Nakaseomyces</taxon>
    </lineage>
</organism>
<evidence type="ECO:0000313" key="9">
    <source>
        <dbReference type="Proteomes" id="UP001623330"/>
    </source>
</evidence>
<evidence type="ECO:0000256" key="6">
    <source>
        <dbReference type="SAM" id="Phobius"/>
    </source>
</evidence>
<feature type="transmembrane region" description="Helical" evidence="6">
    <location>
        <begin position="547"/>
        <end position="569"/>
    </location>
</feature>
<dbReference type="PANTHER" id="PTHR23501:SF198">
    <property type="entry name" value="AZOLE RESISTANCE PROTEIN 1-RELATED"/>
    <property type="match status" value="1"/>
</dbReference>
<dbReference type="PRINTS" id="PR01036">
    <property type="entry name" value="TCRTETB"/>
</dbReference>
<feature type="transmembrane region" description="Helical" evidence="6">
    <location>
        <begin position="409"/>
        <end position="427"/>
    </location>
</feature>
<dbReference type="Gene3D" id="1.20.1720.10">
    <property type="entry name" value="Multidrug resistance protein D"/>
    <property type="match status" value="1"/>
</dbReference>
<feature type="transmembrane region" description="Helical" evidence="6">
    <location>
        <begin position="337"/>
        <end position="358"/>
    </location>
</feature>
<proteinExistence type="inferred from homology"/>
<dbReference type="PANTHER" id="PTHR23501">
    <property type="entry name" value="MAJOR FACILITATOR SUPERFAMILY"/>
    <property type="match status" value="1"/>
</dbReference>
<feature type="transmembrane region" description="Helical" evidence="6">
    <location>
        <begin position="378"/>
        <end position="397"/>
    </location>
</feature>
<feature type="transmembrane region" description="Helical" evidence="6">
    <location>
        <begin position="189"/>
        <end position="206"/>
    </location>
</feature>
<evidence type="ECO:0000256" key="2">
    <source>
        <dbReference type="ARBA" id="ARBA00008335"/>
    </source>
</evidence>
<dbReference type="EMBL" id="JBEVYD010000005">
    <property type="protein sequence ID" value="KAL3233066.1"/>
    <property type="molecule type" value="Genomic_DNA"/>
</dbReference>
<dbReference type="Pfam" id="PF07690">
    <property type="entry name" value="MFS_1"/>
    <property type="match status" value="1"/>
</dbReference>
<keyword evidence="5 6" id="KW-0472">Membrane</keyword>
<evidence type="ECO:0000256" key="1">
    <source>
        <dbReference type="ARBA" id="ARBA00004141"/>
    </source>
</evidence>
<comment type="caution">
    <text evidence="8">The sequence shown here is derived from an EMBL/GenBank/DDBJ whole genome shotgun (WGS) entry which is preliminary data.</text>
</comment>
<evidence type="ECO:0000256" key="3">
    <source>
        <dbReference type="ARBA" id="ARBA00022692"/>
    </source>
</evidence>
<dbReference type="InterPro" id="IPR036259">
    <property type="entry name" value="MFS_trans_sf"/>
</dbReference>
<evidence type="ECO:0000313" key="8">
    <source>
        <dbReference type="EMBL" id="KAL3233066.1"/>
    </source>
</evidence>
<feature type="transmembrane region" description="Helical" evidence="6">
    <location>
        <begin position="263"/>
        <end position="283"/>
    </location>
</feature>
<dbReference type="PROSITE" id="PS50850">
    <property type="entry name" value="MFS"/>
    <property type="match status" value="1"/>
</dbReference>
<dbReference type="InterPro" id="IPR011701">
    <property type="entry name" value="MFS"/>
</dbReference>
<feature type="transmembrane region" description="Helical" evidence="6">
    <location>
        <begin position="156"/>
        <end position="177"/>
    </location>
</feature>
<dbReference type="CDD" id="cd17502">
    <property type="entry name" value="MFS_Azr1_MDR_like"/>
    <property type="match status" value="1"/>
</dbReference>
<accession>A0ABR4NWF5</accession>
<dbReference type="Gene3D" id="1.20.1250.20">
    <property type="entry name" value="MFS general substrate transporter like domains"/>
    <property type="match status" value="1"/>
</dbReference>
<protein>
    <recommendedName>
        <fullName evidence="7">Major facilitator superfamily (MFS) profile domain-containing protein</fullName>
    </recommendedName>
</protein>
<keyword evidence="9" id="KW-1185">Reference proteome</keyword>
<sequence>MDKDKNSIIESDESIRDKGTNAFGQEYPSGINLYIPLVSIILCLFLAALDIMIVTTVIEDVARQFSAYSKVGWLFTGYSLPNALLVLVWGRVATLVGFKTSMLTAIIIFEIGSLVSALANSMDMLIGGRVIAGVGGSGIQSLVFVIASTIVEERKVGMIVAILGSAFGISSVVGPFLGGAFTSHVTWRWCFYINLPIGGLAFFLFLCFYDPYKSNEQQGKSIFRKLGYQAKHFFTALWSQLCRLRMGSTWKLMVKELLFRFDFIEFAFMTTGSVLILLAFTFGGNHFAWNSGSTIAMFVLGILFTIFALVYDFAIFPRLSVVQHVPHYQPLISWRTFKVPGIFLFNVSVFFVCCAYGIQVTYIIQYFQLIYNESAWKASVHLIACVVPTVITVISSGMCNSKTGYVKPIAIFSGVTGIVGAGILTLLNNHASSAKHIGLLILPGVAFGAILQCSVIGVQILLDKKSPTYKHDFVSVTTLNVFVKNLGNAYGAVLGDTVFSVSALNLIRKRKVAMPGGYPTTANYLVIAREQFFDGPRSPIGDIISKSIVNCFYMALGMFAIVLVSVLFLSNKKVDIRKDTEDIEKQYESE</sequence>
<evidence type="ECO:0000259" key="7">
    <source>
        <dbReference type="PROSITE" id="PS50850"/>
    </source>
</evidence>
<dbReference type="InterPro" id="IPR020846">
    <property type="entry name" value="MFS_dom"/>
</dbReference>
<feature type="transmembrane region" description="Helical" evidence="6">
    <location>
        <begin position="33"/>
        <end position="59"/>
    </location>
</feature>
<reference evidence="8 9" key="1">
    <citation type="submission" date="2024-05" db="EMBL/GenBank/DDBJ databases">
        <title>Long read based assembly of the Candida bracarensis genome reveals expanded adhesin content.</title>
        <authorList>
            <person name="Marcet-Houben M."/>
            <person name="Ksiezopolska E."/>
            <person name="Gabaldon T."/>
        </authorList>
    </citation>
    <scope>NUCLEOTIDE SEQUENCE [LARGE SCALE GENOMIC DNA]</scope>
    <source>
        <strain evidence="8 9">CBM6</strain>
    </source>
</reference>
<keyword evidence="3 6" id="KW-0812">Transmembrane</keyword>
<gene>
    <name evidence="8" type="ORF">RNJ44_04982</name>
</gene>
<feature type="domain" description="Major facilitator superfamily (MFS) profile" evidence="7">
    <location>
        <begin position="36"/>
        <end position="574"/>
    </location>
</feature>
<comment type="subcellular location">
    <subcellularLocation>
        <location evidence="1">Membrane</location>
        <topology evidence="1">Multi-pass membrane protein</topology>
    </subcellularLocation>
</comment>
<dbReference type="Proteomes" id="UP001623330">
    <property type="component" value="Unassembled WGS sequence"/>
</dbReference>
<dbReference type="SUPFAM" id="SSF103473">
    <property type="entry name" value="MFS general substrate transporter"/>
    <property type="match status" value="2"/>
</dbReference>
<feature type="transmembrane region" description="Helical" evidence="6">
    <location>
        <begin position="439"/>
        <end position="462"/>
    </location>
</feature>
<name>A0ABR4NWF5_9SACH</name>
<keyword evidence="4 6" id="KW-1133">Transmembrane helix</keyword>
<evidence type="ECO:0000256" key="4">
    <source>
        <dbReference type="ARBA" id="ARBA00022989"/>
    </source>
</evidence>
<feature type="transmembrane region" description="Helical" evidence="6">
    <location>
        <begin position="295"/>
        <end position="316"/>
    </location>
</feature>
<feature type="transmembrane region" description="Helical" evidence="6">
    <location>
        <begin position="130"/>
        <end position="150"/>
    </location>
</feature>
<comment type="similarity">
    <text evidence="2">Belongs to the major facilitator superfamily.</text>
</comment>
<evidence type="ECO:0000256" key="5">
    <source>
        <dbReference type="ARBA" id="ARBA00023136"/>
    </source>
</evidence>